<sequence>MASQQLLRTLDALMLLLLLACCSTDASMLRRLFSTQLQDSSATATSRDSSHAKAGARELHSTASSATDLSRHLMDVSSSPPSPLPAAPPWELELAPYMADLFPPRNPNSTLLRGPPRLAGVFKGKIFLASCLGHNMRVLLRDTLSSERGVIILRFPADQNSAGSGASMYDSRGGGGSAGGGSQRQLIPGGLQGLEGELVIRNGDSITDRDLRFRLRGTFVAAAGTVHAVLEPQLPLVLKEEVENGGGGAGGGDDWRQQQQQQHQAGLAVTKVAAAGGEGKAGPAAAVMAAAGGGGGGGGSAAAAAAAAGARGSGGGAQSSSGYREALRTAARNLVILGPAWHRTLVRHQPPAPPSPPPPHGSGGGGQRRQAVAEGESSPPSPPRPPLELALLQACELRADFRVYYKGDPDATSHVQFLRLDEPPSPPRQLKPSAAAGVTSGVDGDVNPAAATVVRQLRHLTADTEIYHSTQMQLHADATASAVAGGGGGGGGGGAAPAGAAVPAEDVVYGIPPGMDPMDPDLELVGVVMSPNCEFAVHFNASSVHLERYYRQAVRYSVLVAAVTIAQILLSVSQAEAASTPSAAARMSLYSVTMQAILDAYQCLLHLTGALVVDALFAAFASIAFLQFLLFAVFEMRQTLLVFRAQRTNGTGDGGDFWSVRRAMSAVYFRFYGLLLLAAGVVVVVVVVVVVAVLVVVLVVVVVVVVGYAVHDADAHADMGGVWVDAGGSMVSLLFMFQFRSQLALLVLVLHSWWVPQLVYSATSDTRPPYMAGYVWGMSALRWLAEVKA</sequence>
<dbReference type="GeneID" id="9625692"/>
<keyword evidence="12" id="KW-0732">Signal</keyword>
<feature type="chain" id="PRO_5003124113" description="RING-type E3 ubiquitin transferase" evidence="12">
    <location>
        <begin position="27"/>
        <end position="789"/>
    </location>
</feature>
<feature type="compositionally biased region" description="Pro residues" evidence="10">
    <location>
        <begin position="350"/>
        <end position="360"/>
    </location>
</feature>
<evidence type="ECO:0000256" key="8">
    <source>
        <dbReference type="ARBA" id="ARBA00022989"/>
    </source>
</evidence>
<comment type="subcellular location">
    <subcellularLocation>
        <location evidence="2">Endomembrane system</location>
        <topology evidence="2">Multi-pass membrane protein</topology>
    </subcellularLocation>
</comment>
<dbReference type="InParanoid" id="D8U304"/>
<comment type="pathway">
    <text evidence="3">Protein modification; protein ubiquitination.</text>
</comment>
<dbReference type="OrthoDB" id="9984778at2759"/>
<accession>D8U304</accession>
<evidence type="ECO:0000313" key="15">
    <source>
        <dbReference type="Proteomes" id="UP000001058"/>
    </source>
</evidence>
<feature type="compositionally biased region" description="Gly residues" evidence="10">
    <location>
        <begin position="172"/>
        <end position="182"/>
    </location>
</feature>
<dbReference type="STRING" id="3068.D8U304"/>
<feature type="region of interest" description="Disordered" evidence="10">
    <location>
        <begin position="346"/>
        <end position="387"/>
    </location>
</feature>
<dbReference type="AlphaFoldDB" id="D8U304"/>
<evidence type="ECO:0000256" key="10">
    <source>
        <dbReference type="SAM" id="MobiDB-lite"/>
    </source>
</evidence>
<feature type="region of interest" description="Disordered" evidence="10">
    <location>
        <begin position="161"/>
        <end position="183"/>
    </location>
</feature>
<evidence type="ECO:0000256" key="4">
    <source>
        <dbReference type="ARBA" id="ARBA00012483"/>
    </source>
</evidence>
<dbReference type="RefSeq" id="XP_002952974.1">
    <property type="nucleotide sequence ID" value="XM_002952928.1"/>
</dbReference>
<evidence type="ECO:0000256" key="6">
    <source>
        <dbReference type="ARBA" id="ARBA00022692"/>
    </source>
</evidence>
<feature type="transmembrane region" description="Helical" evidence="11">
    <location>
        <begin position="716"/>
        <end position="736"/>
    </location>
</feature>
<gene>
    <name evidence="14" type="ORF">VOLCADRAFT_93769</name>
</gene>
<keyword evidence="7" id="KW-0833">Ubl conjugation pathway</keyword>
<keyword evidence="8 11" id="KW-1133">Transmembrane helix</keyword>
<reference evidence="14 15" key="1">
    <citation type="journal article" date="2010" name="Science">
        <title>Genomic analysis of organismal complexity in the multicellular green alga Volvox carteri.</title>
        <authorList>
            <person name="Prochnik S.E."/>
            <person name="Umen J."/>
            <person name="Nedelcu A.M."/>
            <person name="Hallmann A."/>
            <person name="Miller S.M."/>
            <person name="Nishii I."/>
            <person name="Ferris P."/>
            <person name="Kuo A."/>
            <person name="Mitros T."/>
            <person name="Fritz-Laylin L.K."/>
            <person name="Hellsten U."/>
            <person name="Chapman J."/>
            <person name="Simakov O."/>
            <person name="Rensing S.A."/>
            <person name="Terry A."/>
            <person name="Pangilinan J."/>
            <person name="Kapitonov V."/>
            <person name="Jurka J."/>
            <person name="Salamov A."/>
            <person name="Shapiro H."/>
            <person name="Schmutz J."/>
            <person name="Grimwood J."/>
            <person name="Lindquist E."/>
            <person name="Lucas S."/>
            <person name="Grigoriev I.V."/>
            <person name="Schmitt R."/>
            <person name="Kirk D."/>
            <person name="Rokhsar D.S."/>
        </authorList>
    </citation>
    <scope>NUCLEOTIDE SEQUENCE [LARGE SCALE GENOMIC DNA]</scope>
    <source>
        <strain evidence="15">f. Nagariensis / Eve</strain>
    </source>
</reference>
<dbReference type="EMBL" id="GL378354">
    <property type="protein sequence ID" value="EFJ45896.1"/>
    <property type="molecule type" value="Genomic_DNA"/>
</dbReference>
<feature type="signal peptide" evidence="12">
    <location>
        <begin position="1"/>
        <end position="26"/>
    </location>
</feature>
<keyword evidence="5" id="KW-0808">Transferase</keyword>
<dbReference type="GO" id="GO:0061630">
    <property type="term" value="F:ubiquitin protein ligase activity"/>
    <property type="evidence" value="ECO:0007669"/>
    <property type="project" value="UniProtKB-EC"/>
</dbReference>
<dbReference type="EC" id="2.3.2.27" evidence="4"/>
<feature type="transmembrane region" description="Helical" evidence="11">
    <location>
        <begin position="671"/>
        <end position="704"/>
    </location>
</feature>
<feature type="transmembrane region" description="Helical" evidence="11">
    <location>
        <begin position="615"/>
        <end position="634"/>
    </location>
</feature>
<evidence type="ECO:0000259" key="13">
    <source>
        <dbReference type="Pfam" id="PF11145"/>
    </source>
</evidence>
<keyword evidence="15" id="KW-1185">Reference proteome</keyword>
<evidence type="ECO:0000256" key="5">
    <source>
        <dbReference type="ARBA" id="ARBA00022679"/>
    </source>
</evidence>
<evidence type="ECO:0000256" key="1">
    <source>
        <dbReference type="ARBA" id="ARBA00000900"/>
    </source>
</evidence>
<feature type="region of interest" description="Disordered" evidence="10">
    <location>
        <begin position="421"/>
        <end position="442"/>
    </location>
</feature>
<dbReference type="InterPro" id="IPR021319">
    <property type="entry name" value="DUF2921"/>
</dbReference>
<keyword evidence="9 11" id="KW-0472">Membrane</keyword>
<protein>
    <recommendedName>
        <fullName evidence="4">RING-type E3 ubiquitin transferase</fullName>
        <ecNumber evidence="4">2.3.2.27</ecNumber>
    </recommendedName>
</protein>
<dbReference type="Pfam" id="PF11145">
    <property type="entry name" value="DUF2921"/>
    <property type="match status" value="1"/>
</dbReference>
<feature type="compositionally biased region" description="Basic and acidic residues" evidence="10">
    <location>
        <begin position="48"/>
        <end position="60"/>
    </location>
</feature>
<dbReference type="Proteomes" id="UP000001058">
    <property type="component" value="Unassembled WGS sequence"/>
</dbReference>
<evidence type="ECO:0000313" key="14">
    <source>
        <dbReference type="EMBL" id="EFJ45896.1"/>
    </source>
</evidence>
<feature type="region of interest" description="Disordered" evidence="10">
    <location>
        <begin position="40"/>
        <end position="63"/>
    </location>
</feature>
<dbReference type="GO" id="GO:0012505">
    <property type="term" value="C:endomembrane system"/>
    <property type="evidence" value="ECO:0007669"/>
    <property type="project" value="UniProtKB-SubCell"/>
</dbReference>
<dbReference type="KEGG" id="vcn:VOLCADRAFT_93769"/>
<evidence type="ECO:0000256" key="11">
    <source>
        <dbReference type="SAM" id="Phobius"/>
    </source>
</evidence>
<evidence type="ECO:0000256" key="7">
    <source>
        <dbReference type="ARBA" id="ARBA00022786"/>
    </source>
</evidence>
<evidence type="ECO:0000256" key="3">
    <source>
        <dbReference type="ARBA" id="ARBA00004906"/>
    </source>
</evidence>
<comment type="catalytic activity">
    <reaction evidence="1">
        <text>S-ubiquitinyl-[E2 ubiquitin-conjugating enzyme]-L-cysteine + [acceptor protein]-L-lysine = [E2 ubiquitin-conjugating enzyme]-L-cysteine + N(6)-ubiquitinyl-[acceptor protein]-L-lysine.</text>
        <dbReference type="EC" id="2.3.2.27"/>
    </reaction>
</comment>
<name>D8U304_VOLCA</name>
<feature type="domain" description="SWEET-like" evidence="13">
    <location>
        <begin position="545"/>
        <end position="785"/>
    </location>
</feature>
<evidence type="ECO:0000256" key="2">
    <source>
        <dbReference type="ARBA" id="ARBA00004127"/>
    </source>
</evidence>
<evidence type="ECO:0000256" key="9">
    <source>
        <dbReference type="ARBA" id="ARBA00023136"/>
    </source>
</evidence>
<dbReference type="eggNOG" id="KOG0828">
    <property type="taxonomic scope" value="Eukaryota"/>
</dbReference>
<feature type="region of interest" description="Disordered" evidence="10">
    <location>
        <begin position="242"/>
        <end position="265"/>
    </location>
</feature>
<evidence type="ECO:0000256" key="12">
    <source>
        <dbReference type="SAM" id="SignalP"/>
    </source>
</evidence>
<organism evidence="15">
    <name type="scientific">Volvox carteri f. nagariensis</name>
    <dbReference type="NCBI Taxonomy" id="3068"/>
    <lineage>
        <taxon>Eukaryota</taxon>
        <taxon>Viridiplantae</taxon>
        <taxon>Chlorophyta</taxon>
        <taxon>core chlorophytes</taxon>
        <taxon>Chlorophyceae</taxon>
        <taxon>CS clade</taxon>
        <taxon>Chlamydomonadales</taxon>
        <taxon>Volvocaceae</taxon>
        <taxon>Volvox</taxon>
    </lineage>
</organism>
<keyword evidence="6 11" id="KW-0812">Transmembrane</keyword>
<proteinExistence type="predicted"/>